<dbReference type="PROSITE" id="PS51640">
    <property type="entry name" value="MRG"/>
    <property type="match status" value="1"/>
</dbReference>
<feature type="domain" description="MRG" evidence="1">
    <location>
        <begin position="139"/>
        <end position="253"/>
    </location>
</feature>
<gene>
    <name evidence="2" type="ORF">PYX00_011379</name>
</gene>
<dbReference type="Gene3D" id="1.10.274.30">
    <property type="entry name" value="MRG domain"/>
    <property type="match status" value="1"/>
</dbReference>
<reference evidence="2" key="1">
    <citation type="journal article" date="2024" name="Gigascience">
        <title>Chromosome-level genome of the poultry shaft louse Menopon gallinae provides insight into the host-switching and adaptive evolution of parasitic lice.</title>
        <authorList>
            <person name="Xu Y."/>
            <person name="Ma L."/>
            <person name="Liu S."/>
            <person name="Liang Y."/>
            <person name="Liu Q."/>
            <person name="He Z."/>
            <person name="Tian L."/>
            <person name="Duan Y."/>
            <person name="Cai W."/>
            <person name="Li H."/>
            <person name="Song F."/>
        </authorList>
    </citation>
    <scope>NUCLEOTIDE SEQUENCE</scope>
    <source>
        <strain evidence="2">Cailab_2023a</strain>
    </source>
</reference>
<name>A0AAW2H7G3_9NEOP</name>
<proteinExistence type="predicted"/>
<accession>A0AAW2H7G3</accession>
<dbReference type="EMBL" id="JARGDH010000006">
    <property type="protein sequence ID" value="KAL0265665.1"/>
    <property type="molecule type" value="Genomic_DNA"/>
</dbReference>
<dbReference type="InterPro" id="IPR026541">
    <property type="entry name" value="MRG_dom"/>
</dbReference>
<sequence>MKISRAINSVLKNIRFSKVEVNFEFIPRRRGLGYAENYIVSKQDAVQELFSKRKKNFLPKLETPEDTKLSVVGEEWFEGRVVEISKTGKDPRTNAEERFYHVHLFRLYSEIAQPIREYFLFSATPENIKKFKVVPLSRVTQRPHLPKELRRVMNMDREDAQRGVFSALPSKQPVSKILDDFKKYMQLNKPGIFEEELEEIVLGFFHVFESIFSSFLLYRRERSYVDTLLSDTKNQQKSDIFGIEYLLRAIYLIQSEFVDKLESSEIRDMVFDFSVYLLDFLCINIDRYCSPRR</sequence>
<protein>
    <recommendedName>
        <fullName evidence="1">MRG domain-containing protein</fullName>
    </recommendedName>
</protein>
<evidence type="ECO:0000313" key="2">
    <source>
        <dbReference type="EMBL" id="KAL0265665.1"/>
    </source>
</evidence>
<dbReference type="AlphaFoldDB" id="A0AAW2H7G3"/>
<organism evidence="2">
    <name type="scientific">Menopon gallinae</name>
    <name type="common">poultry shaft louse</name>
    <dbReference type="NCBI Taxonomy" id="328185"/>
    <lineage>
        <taxon>Eukaryota</taxon>
        <taxon>Metazoa</taxon>
        <taxon>Ecdysozoa</taxon>
        <taxon>Arthropoda</taxon>
        <taxon>Hexapoda</taxon>
        <taxon>Insecta</taxon>
        <taxon>Pterygota</taxon>
        <taxon>Neoptera</taxon>
        <taxon>Paraneoptera</taxon>
        <taxon>Psocodea</taxon>
        <taxon>Troctomorpha</taxon>
        <taxon>Phthiraptera</taxon>
        <taxon>Amblycera</taxon>
        <taxon>Menoponidae</taxon>
        <taxon>Menopon</taxon>
    </lineage>
</organism>
<dbReference type="InterPro" id="IPR038217">
    <property type="entry name" value="MRG_C_sf"/>
</dbReference>
<comment type="caution">
    <text evidence="2">The sequence shown here is derived from an EMBL/GenBank/DDBJ whole genome shotgun (WGS) entry which is preliminary data.</text>
</comment>
<dbReference type="Pfam" id="PF05712">
    <property type="entry name" value="MRG"/>
    <property type="match status" value="1"/>
</dbReference>
<evidence type="ECO:0000259" key="1">
    <source>
        <dbReference type="Pfam" id="PF05712"/>
    </source>
</evidence>